<dbReference type="InterPro" id="IPR002104">
    <property type="entry name" value="Integrase_catalytic"/>
</dbReference>
<dbReference type="GO" id="GO:0006310">
    <property type="term" value="P:DNA recombination"/>
    <property type="evidence" value="ECO:0007669"/>
    <property type="project" value="UniProtKB-KW"/>
</dbReference>
<comment type="similarity">
    <text evidence="1">Belongs to the 'phage' integrase family.</text>
</comment>
<dbReference type="Gene3D" id="1.10.443.10">
    <property type="entry name" value="Intergrase catalytic core"/>
    <property type="match status" value="1"/>
</dbReference>
<reference evidence="8 9" key="1">
    <citation type="submission" date="2019-05" db="EMBL/GenBank/DDBJ databases">
        <authorList>
            <person name="Zhang J.-Y."/>
            <person name="Feg X."/>
            <person name="Du Z.-J."/>
        </authorList>
    </citation>
    <scope>NUCLEOTIDE SEQUENCE [LARGE SCALE GENOMIC DNA]</scope>
    <source>
        <strain evidence="8 9">RZ26</strain>
    </source>
</reference>
<dbReference type="AlphaFoldDB" id="A0A5S3PVW1"/>
<dbReference type="Pfam" id="PF13102">
    <property type="entry name" value="Phage_int_SAM_5"/>
    <property type="match status" value="1"/>
</dbReference>
<dbReference type="SUPFAM" id="SSF56349">
    <property type="entry name" value="DNA breaking-rejoining enzymes"/>
    <property type="match status" value="1"/>
</dbReference>
<protein>
    <recommendedName>
        <fullName evidence="10">Tyr recombinase domain-containing protein</fullName>
    </recommendedName>
</protein>
<dbReference type="EMBL" id="VATY01000001">
    <property type="protein sequence ID" value="TMM59139.1"/>
    <property type="molecule type" value="Genomic_DNA"/>
</dbReference>
<gene>
    <name evidence="8" type="ORF">FEE95_06825</name>
</gene>
<dbReference type="InterPro" id="IPR044068">
    <property type="entry name" value="CB"/>
</dbReference>
<dbReference type="InterPro" id="IPR050090">
    <property type="entry name" value="Tyrosine_recombinase_XerCD"/>
</dbReference>
<evidence type="ECO:0000256" key="2">
    <source>
        <dbReference type="ARBA" id="ARBA00022908"/>
    </source>
</evidence>
<dbReference type="GO" id="GO:0003677">
    <property type="term" value="F:DNA binding"/>
    <property type="evidence" value="ECO:0007669"/>
    <property type="project" value="UniProtKB-UniRule"/>
</dbReference>
<dbReference type="InterPro" id="IPR013762">
    <property type="entry name" value="Integrase-like_cat_sf"/>
</dbReference>
<keyword evidence="3 5" id="KW-0238">DNA-binding</keyword>
<dbReference type="InterPro" id="IPR010998">
    <property type="entry name" value="Integrase_recombinase_N"/>
</dbReference>
<evidence type="ECO:0000256" key="3">
    <source>
        <dbReference type="ARBA" id="ARBA00023125"/>
    </source>
</evidence>
<dbReference type="PANTHER" id="PTHR30349">
    <property type="entry name" value="PHAGE INTEGRASE-RELATED"/>
    <property type="match status" value="1"/>
</dbReference>
<evidence type="ECO:0008006" key="10">
    <source>
        <dbReference type="Google" id="ProtNLM"/>
    </source>
</evidence>
<dbReference type="InterPro" id="IPR011010">
    <property type="entry name" value="DNA_brk_join_enz"/>
</dbReference>
<evidence type="ECO:0000259" key="6">
    <source>
        <dbReference type="PROSITE" id="PS51898"/>
    </source>
</evidence>
<evidence type="ECO:0000313" key="9">
    <source>
        <dbReference type="Proteomes" id="UP000310314"/>
    </source>
</evidence>
<evidence type="ECO:0000313" key="8">
    <source>
        <dbReference type="EMBL" id="TMM59139.1"/>
    </source>
</evidence>
<dbReference type="Gene3D" id="1.10.150.130">
    <property type="match status" value="1"/>
</dbReference>
<evidence type="ECO:0000256" key="1">
    <source>
        <dbReference type="ARBA" id="ARBA00008857"/>
    </source>
</evidence>
<keyword evidence="9" id="KW-1185">Reference proteome</keyword>
<keyword evidence="4" id="KW-0233">DNA recombination</keyword>
<evidence type="ECO:0000256" key="4">
    <source>
        <dbReference type="ARBA" id="ARBA00023172"/>
    </source>
</evidence>
<sequence>MAKVKLILDTRKSSKNTISELYPIALRLFHTKPRIIRLPYETSKNGWDVNSFCLKRSVLVNKSIDCSKVNQILYDKLHVARSLINELGDAIQYMAVDTLVSEIKDKWEEQISPSLKGKLSNGLTLKVWGQVIVDRKLKTNKPSSAEWYLNGIKAFIKFNNNQDLRLDQLNVSMLKDFQIEKESKGLKPNSISSVLRAIRAIYNAAINEDRIEVVKNPFHRYKIPSSNQTKKRAISKEDFLNIRKLKYGKNSALWHTKNYALIMFNCRAMNLIDLVKLKKSNVREDRIFYGRSKTGDPLSVKLTSELKEILAHYLIDKSEDDFLFPANYDGSTAKYEKYKTIRRRVNERLKIIALDAGIKQHFTTYAIRHSWATIAKFMGIPTAVISEGLGHSSLKTTEIYLKRFDNSTLDEANERIVA</sequence>
<comment type="caution">
    <text evidence="8">The sequence shown here is derived from an EMBL/GenBank/DDBJ whole genome shotgun (WGS) entry which is preliminary data.</text>
</comment>
<organism evidence="8 9">
    <name type="scientific">Maribacter algarum</name>
    <name type="common">ex Zhang et al. 2020</name>
    <dbReference type="NCBI Taxonomy" id="2578118"/>
    <lineage>
        <taxon>Bacteria</taxon>
        <taxon>Pseudomonadati</taxon>
        <taxon>Bacteroidota</taxon>
        <taxon>Flavobacteriia</taxon>
        <taxon>Flavobacteriales</taxon>
        <taxon>Flavobacteriaceae</taxon>
        <taxon>Maribacter</taxon>
    </lineage>
</organism>
<keyword evidence="2" id="KW-0229">DNA integration</keyword>
<dbReference type="Pfam" id="PF00589">
    <property type="entry name" value="Phage_integrase"/>
    <property type="match status" value="1"/>
</dbReference>
<dbReference type="RefSeq" id="WP_138657129.1">
    <property type="nucleotide sequence ID" value="NZ_VATY01000001.1"/>
</dbReference>
<evidence type="ECO:0000259" key="7">
    <source>
        <dbReference type="PROSITE" id="PS51900"/>
    </source>
</evidence>
<dbReference type="PANTHER" id="PTHR30349:SF64">
    <property type="entry name" value="PROPHAGE INTEGRASE INTD-RELATED"/>
    <property type="match status" value="1"/>
</dbReference>
<dbReference type="PROSITE" id="PS51898">
    <property type="entry name" value="TYR_RECOMBINASE"/>
    <property type="match status" value="1"/>
</dbReference>
<dbReference type="InterPro" id="IPR025269">
    <property type="entry name" value="SAM-like_dom"/>
</dbReference>
<accession>A0A5S3PVW1</accession>
<proteinExistence type="inferred from homology"/>
<feature type="domain" description="Core-binding (CB)" evidence="7">
    <location>
        <begin position="123"/>
        <end position="206"/>
    </location>
</feature>
<dbReference type="OrthoDB" id="1094492at2"/>
<feature type="domain" description="Tyr recombinase" evidence="6">
    <location>
        <begin position="229"/>
        <end position="414"/>
    </location>
</feature>
<dbReference type="Proteomes" id="UP000310314">
    <property type="component" value="Unassembled WGS sequence"/>
</dbReference>
<evidence type="ECO:0000256" key="5">
    <source>
        <dbReference type="PROSITE-ProRule" id="PRU01248"/>
    </source>
</evidence>
<dbReference type="PROSITE" id="PS51900">
    <property type="entry name" value="CB"/>
    <property type="match status" value="1"/>
</dbReference>
<name>A0A5S3PVW1_9FLAO</name>
<dbReference type="GO" id="GO:0015074">
    <property type="term" value="P:DNA integration"/>
    <property type="evidence" value="ECO:0007669"/>
    <property type="project" value="UniProtKB-KW"/>
</dbReference>